<comment type="caution">
    <text evidence="1">The sequence shown here is derived from an EMBL/GenBank/DDBJ whole genome shotgun (WGS) entry which is preliminary data.</text>
</comment>
<dbReference type="Proteomes" id="UP000790709">
    <property type="component" value="Unassembled WGS sequence"/>
</dbReference>
<accession>A0ACB8AXI8</accession>
<reference evidence="1" key="1">
    <citation type="journal article" date="2021" name="New Phytol.">
        <title>Evolutionary innovations through gain and loss of genes in the ectomycorrhizal Boletales.</title>
        <authorList>
            <person name="Wu G."/>
            <person name="Miyauchi S."/>
            <person name="Morin E."/>
            <person name="Kuo A."/>
            <person name="Drula E."/>
            <person name="Varga T."/>
            <person name="Kohler A."/>
            <person name="Feng B."/>
            <person name="Cao Y."/>
            <person name="Lipzen A."/>
            <person name="Daum C."/>
            <person name="Hundley H."/>
            <person name="Pangilinan J."/>
            <person name="Johnson J."/>
            <person name="Barry K."/>
            <person name="LaButti K."/>
            <person name="Ng V."/>
            <person name="Ahrendt S."/>
            <person name="Min B."/>
            <person name="Choi I.G."/>
            <person name="Park H."/>
            <person name="Plett J.M."/>
            <person name="Magnuson J."/>
            <person name="Spatafora J.W."/>
            <person name="Nagy L.G."/>
            <person name="Henrissat B."/>
            <person name="Grigoriev I.V."/>
            <person name="Yang Z.L."/>
            <person name="Xu J."/>
            <person name="Martin F.M."/>
        </authorList>
    </citation>
    <scope>NUCLEOTIDE SEQUENCE</scope>
    <source>
        <strain evidence="1">KUC20120723A-06</strain>
    </source>
</reference>
<sequence length="571" mass="61050">MLFPLGTQSNIAATTIAIALQAFITTYSAGLVLSTQRLALRRNLVSYQTLTATHDLSAGWAGLGSALLSLWRQTSVRASLFGTLCVALYLGGIAVLHVTTSALLSIQTYNTTSIVQVPTTLGVPNFTITDVDWVAASSVTPLLGRMPGLSVAGLSGNTLYDVLLDTSGSGNTTVNATSFDVTCGYFVNVSTTLNPDQSLNAHANYTSYGNYSLEMVVVPLYKNALQPYYPPNTENSLQPWGRHMVFYSTACFGDSAGNQGSLVFPQTEIYNSSNVGVKQTGLRTQIFGCSLSALRHSATVAANSNQLIDTGLLAVTDSKPTIWSPWQPEILPVNIDGVNDPTMDWWSPSFAASPQTTTESSFYHPGLTNEVTYFTDATQYLATLLGLSQAMNTTALDQSAVPSPNVTLAELEKALARVSAATLWTALHLGGNGFTSQNPEVGGTATVSKIVAMGRLNVNLLPLLFGLCASAITFALAVSMTLHSENMTHDPAITSLGVLDLLWLFDKRPDLKEAVSRVNHPETDNLRAAGMVEVRFGSQFNTSTDIDSLRKRSSMRSAAVDCLKTSPRDKV</sequence>
<proteinExistence type="predicted"/>
<keyword evidence="2" id="KW-1185">Reference proteome</keyword>
<protein>
    <submittedName>
        <fullName evidence="1">Uncharacterized protein</fullName>
    </submittedName>
</protein>
<evidence type="ECO:0000313" key="2">
    <source>
        <dbReference type="Proteomes" id="UP000790709"/>
    </source>
</evidence>
<evidence type="ECO:0000313" key="1">
    <source>
        <dbReference type="EMBL" id="KAH7917960.1"/>
    </source>
</evidence>
<organism evidence="1 2">
    <name type="scientific">Leucogyrophana mollusca</name>
    <dbReference type="NCBI Taxonomy" id="85980"/>
    <lineage>
        <taxon>Eukaryota</taxon>
        <taxon>Fungi</taxon>
        <taxon>Dikarya</taxon>
        <taxon>Basidiomycota</taxon>
        <taxon>Agaricomycotina</taxon>
        <taxon>Agaricomycetes</taxon>
        <taxon>Agaricomycetidae</taxon>
        <taxon>Boletales</taxon>
        <taxon>Boletales incertae sedis</taxon>
        <taxon>Leucogyrophana</taxon>
    </lineage>
</organism>
<dbReference type="EMBL" id="MU266887">
    <property type="protein sequence ID" value="KAH7917960.1"/>
    <property type="molecule type" value="Genomic_DNA"/>
</dbReference>
<gene>
    <name evidence="1" type="ORF">BV22DRAFT_922494</name>
</gene>
<name>A0ACB8AXI8_9AGAM</name>